<keyword evidence="1" id="KW-0732">Signal</keyword>
<feature type="non-terminal residue" evidence="2">
    <location>
        <position position="1"/>
    </location>
</feature>
<evidence type="ECO:0000256" key="1">
    <source>
        <dbReference type="SAM" id="SignalP"/>
    </source>
</evidence>
<dbReference type="Proteomes" id="UP001363622">
    <property type="component" value="Unassembled WGS sequence"/>
</dbReference>
<proteinExistence type="predicted"/>
<keyword evidence="3" id="KW-1185">Reference proteome</keyword>
<evidence type="ECO:0000313" key="3">
    <source>
        <dbReference type="Proteomes" id="UP001363622"/>
    </source>
</evidence>
<accession>A0ABR1KCU6</accession>
<comment type="caution">
    <text evidence="2">The sequence shown here is derived from an EMBL/GenBank/DDBJ whole genome shotgun (WGS) entry which is preliminary data.</text>
</comment>
<evidence type="ECO:0008006" key="4">
    <source>
        <dbReference type="Google" id="ProtNLM"/>
    </source>
</evidence>
<feature type="chain" id="PRO_5045404663" description="Gigantea" evidence="1">
    <location>
        <begin position="35"/>
        <end position="85"/>
    </location>
</feature>
<name>A0ABR1KCU6_9PEZI</name>
<gene>
    <name evidence="2" type="ORF">IWZ03DRAFT_408941</name>
</gene>
<evidence type="ECO:0000313" key="2">
    <source>
        <dbReference type="EMBL" id="KAK7511369.1"/>
    </source>
</evidence>
<sequence length="85" mass="9238">PTSTSTHPPAPTTSQTSWVLIVSLLLLLSSLAQGRILPISTESWPWLFKRAVQCLARVFCFAKQLASWIASACPAGFANEHFLPA</sequence>
<feature type="signal peptide" evidence="1">
    <location>
        <begin position="1"/>
        <end position="34"/>
    </location>
</feature>
<protein>
    <recommendedName>
        <fullName evidence="4">Gigantea</fullName>
    </recommendedName>
</protein>
<reference evidence="2 3" key="1">
    <citation type="submission" date="2024-04" db="EMBL/GenBank/DDBJ databases">
        <title>Phyllosticta paracitricarpa is synonymous to the EU quarantine fungus P. citricarpa based on phylogenomic analyses.</title>
        <authorList>
            <consortium name="Lawrence Berkeley National Laboratory"/>
            <person name="Van Ingen-Buijs V.A."/>
            <person name="Van Westerhoven A.C."/>
            <person name="Haridas S."/>
            <person name="Skiadas P."/>
            <person name="Martin F."/>
            <person name="Groenewald J.Z."/>
            <person name="Crous P.W."/>
            <person name="Seidl M.F."/>
        </authorList>
    </citation>
    <scope>NUCLEOTIDE SEQUENCE [LARGE SCALE GENOMIC DNA]</scope>
    <source>
        <strain evidence="2 3">CBS 123371</strain>
    </source>
</reference>
<dbReference type="EMBL" id="JBBPHU010000012">
    <property type="protein sequence ID" value="KAK7511369.1"/>
    <property type="molecule type" value="Genomic_DNA"/>
</dbReference>
<organism evidence="2 3">
    <name type="scientific">Phyllosticta citriasiana</name>
    <dbReference type="NCBI Taxonomy" id="595635"/>
    <lineage>
        <taxon>Eukaryota</taxon>
        <taxon>Fungi</taxon>
        <taxon>Dikarya</taxon>
        <taxon>Ascomycota</taxon>
        <taxon>Pezizomycotina</taxon>
        <taxon>Dothideomycetes</taxon>
        <taxon>Dothideomycetes incertae sedis</taxon>
        <taxon>Botryosphaeriales</taxon>
        <taxon>Phyllostictaceae</taxon>
        <taxon>Phyllosticta</taxon>
    </lineage>
</organism>